<evidence type="ECO:0000313" key="2">
    <source>
        <dbReference type="Proteomes" id="UP000050741"/>
    </source>
</evidence>
<dbReference type="WBParaSite" id="GPLIN_001621600">
    <property type="protein sequence ID" value="GPLIN_001621600"/>
    <property type="gene ID" value="GPLIN_001621600"/>
</dbReference>
<reference evidence="2" key="1">
    <citation type="submission" date="2013-12" db="EMBL/GenBank/DDBJ databases">
        <authorList>
            <person name="Aslett M."/>
        </authorList>
    </citation>
    <scope>NUCLEOTIDE SEQUENCE [LARGE SCALE GENOMIC DNA]</scope>
    <source>
        <strain evidence="2">Lindley</strain>
    </source>
</reference>
<accession>A0A183CTK8</accession>
<evidence type="ECO:0000313" key="3">
    <source>
        <dbReference type="WBParaSite" id="GPLIN_001621600"/>
    </source>
</evidence>
<feature type="compositionally biased region" description="Polar residues" evidence="1">
    <location>
        <begin position="28"/>
        <end position="39"/>
    </location>
</feature>
<organism evidence="2 3">
    <name type="scientific">Globodera pallida</name>
    <name type="common">Potato cyst nematode worm</name>
    <name type="synonym">Heterodera pallida</name>
    <dbReference type="NCBI Taxonomy" id="36090"/>
    <lineage>
        <taxon>Eukaryota</taxon>
        <taxon>Metazoa</taxon>
        <taxon>Ecdysozoa</taxon>
        <taxon>Nematoda</taxon>
        <taxon>Chromadorea</taxon>
        <taxon>Rhabditida</taxon>
        <taxon>Tylenchina</taxon>
        <taxon>Tylenchomorpha</taxon>
        <taxon>Tylenchoidea</taxon>
        <taxon>Heteroderidae</taxon>
        <taxon>Heteroderinae</taxon>
        <taxon>Globodera</taxon>
    </lineage>
</organism>
<dbReference type="Proteomes" id="UP000050741">
    <property type="component" value="Unassembled WGS sequence"/>
</dbReference>
<dbReference type="AlphaFoldDB" id="A0A183CTK8"/>
<feature type="compositionally biased region" description="Low complexity" evidence="1">
    <location>
        <begin position="16"/>
        <end position="27"/>
    </location>
</feature>
<feature type="region of interest" description="Disordered" evidence="1">
    <location>
        <begin position="1"/>
        <end position="40"/>
    </location>
</feature>
<reference evidence="2" key="2">
    <citation type="submission" date="2014-05" db="EMBL/GenBank/DDBJ databases">
        <title>The genome and life-stage specific transcriptomes of Globodera pallida elucidate key aspects of plant parasitism by a cyst nematode.</title>
        <authorList>
            <person name="Cotton J.A."/>
            <person name="Lilley C.J."/>
            <person name="Jones L.M."/>
            <person name="Kikuchi T."/>
            <person name="Reid A.J."/>
            <person name="Thorpe P."/>
            <person name="Tsai I.J."/>
            <person name="Beasley H."/>
            <person name="Blok V."/>
            <person name="Cock P.J.A."/>
            <person name="Van den Akker S.E."/>
            <person name="Holroyd N."/>
            <person name="Hunt M."/>
            <person name="Mantelin S."/>
            <person name="Naghra H."/>
            <person name="Pain A."/>
            <person name="Palomares-Rius J.E."/>
            <person name="Zarowiecki M."/>
            <person name="Berriman M."/>
            <person name="Jones J.T."/>
            <person name="Urwin P.E."/>
        </authorList>
    </citation>
    <scope>NUCLEOTIDE SEQUENCE [LARGE SCALE GENOMIC DNA]</scope>
    <source>
        <strain evidence="2">Lindley</strain>
    </source>
</reference>
<sequence>PQQPQTTHIGGGGDSGNASASSSVFASPQQHSVRLSSDRSGGVLIVLVS</sequence>
<reference evidence="3" key="3">
    <citation type="submission" date="2016-06" db="UniProtKB">
        <authorList>
            <consortium name="WormBaseParasite"/>
        </authorList>
    </citation>
    <scope>IDENTIFICATION</scope>
</reference>
<name>A0A183CTK8_GLOPA</name>
<keyword evidence="2" id="KW-1185">Reference proteome</keyword>
<protein>
    <submittedName>
        <fullName evidence="3">GAE domain-containing protein</fullName>
    </submittedName>
</protein>
<proteinExistence type="predicted"/>
<evidence type="ECO:0000256" key="1">
    <source>
        <dbReference type="SAM" id="MobiDB-lite"/>
    </source>
</evidence>